<dbReference type="Proteomes" id="UP001597463">
    <property type="component" value="Unassembled WGS sequence"/>
</dbReference>
<organism evidence="3 4">
    <name type="scientific">Comamonas terrae</name>
    <dbReference type="NCBI Taxonomy" id="673548"/>
    <lineage>
        <taxon>Bacteria</taxon>
        <taxon>Pseudomonadati</taxon>
        <taxon>Pseudomonadota</taxon>
        <taxon>Betaproteobacteria</taxon>
        <taxon>Burkholderiales</taxon>
        <taxon>Comamonadaceae</taxon>
        <taxon>Comamonas</taxon>
    </lineage>
</organism>
<evidence type="ECO:0000313" key="4">
    <source>
        <dbReference type="Proteomes" id="UP001597463"/>
    </source>
</evidence>
<reference evidence="4" key="1">
    <citation type="journal article" date="2019" name="Int. J. Syst. Evol. Microbiol.">
        <title>The Global Catalogue of Microorganisms (GCM) 10K type strain sequencing project: providing services to taxonomists for standard genome sequencing and annotation.</title>
        <authorList>
            <consortium name="The Broad Institute Genomics Platform"/>
            <consortium name="The Broad Institute Genome Sequencing Center for Infectious Disease"/>
            <person name="Wu L."/>
            <person name="Ma J."/>
        </authorList>
    </citation>
    <scope>NUCLEOTIDE SEQUENCE [LARGE SCALE GENOMIC DNA]</scope>
    <source>
        <strain evidence="4">TISTR 1906</strain>
    </source>
</reference>
<keyword evidence="2" id="KW-0472">Membrane</keyword>
<feature type="region of interest" description="Disordered" evidence="1">
    <location>
        <begin position="275"/>
        <end position="297"/>
    </location>
</feature>
<gene>
    <name evidence="3" type="ORF">ACFSW6_12365</name>
</gene>
<comment type="caution">
    <text evidence="3">The sequence shown here is derived from an EMBL/GenBank/DDBJ whole genome shotgun (WGS) entry which is preliminary data.</text>
</comment>
<evidence type="ECO:0000313" key="3">
    <source>
        <dbReference type="EMBL" id="MFD2754885.1"/>
    </source>
</evidence>
<proteinExistence type="predicted"/>
<protein>
    <submittedName>
        <fullName evidence="3">Uncharacterized protein</fullName>
    </submittedName>
</protein>
<sequence>MARPGAAPAACLPVCFSSPMDSSATPVLDRLLAEGVIRPDHHAQARTRLQDLEGEPPGSLGGLLLWLMHERILSVQDLEEMEELAVSQGTFAGNATRRQALQEMRAAMQQEIAQLRQQARPRLPWLALGGAAALAAAVAWYVLVPAAPPRCDDAGIQQALRMGMFRARMKKLLSAEPPASDMFTATFSDVEELGYLKAQRSRGCVATVKIGEQSSTMAYTITPDGQGRMAVESGHPRVLRARYSQVDADGRPIEAGQPAGARRLAEAFEQGVASFEKMRPAQPMDKRQRREDAADAPPAEGIARGAVRNIQPLGACRPLGEGRWSCRLQAEYRDRLLAALGRSEWAMLEGSFDFVQEGQDWRVGDDFIRQYMDATVRARVGEMKGEEAAARLEEIQSRRATAGPADAAAGPQR</sequence>
<feature type="compositionally biased region" description="Basic and acidic residues" evidence="1">
    <location>
        <begin position="276"/>
        <end position="293"/>
    </location>
</feature>
<evidence type="ECO:0000256" key="2">
    <source>
        <dbReference type="SAM" id="Phobius"/>
    </source>
</evidence>
<feature type="transmembrane region" description="Helical" evidence="2">
    <location>
        <begin position="123"/>
        <end position="143"/>
    </location>
</feature>
<keyword evidence="4" id="KW-1185">Reference proteome</keyword>
<accession>A0ABW5UQY5</accession>
<dbReference type="EMBL" id="JBHUMV010000005">
    <property type="protein sequence ID" value="MFD2754885.1"/>
    <property type="molecule type" value="Genomic_DNA"/>
</dbReference>
<keyword evidence="2" id="KW-1133">Transmembrane helix</keyword>
<dbReference type="RefSeq" id="WP_157081908.1">
    <property type="nucleotide sequence ID" value="NZ_BCNT01000005.1"/>
</dbReference>
<name>A0ABW5UQY5_9BURK</name>
<evidence type="ECO:0000256" key="1">
    <source>
        <dbReference type="SAM" id="MobiDB-lite"/>
    </source>
</evidence>
<keyword evidence="2" id="KW-0812">Transmembrane</keyword>